<sequence length="54" mass="6301">MTTLSSRITLSQTNDQGWFKKFLCWCCASDNEANEDNLKGVLSSEKKYWFCRIC</sequence>
<dbReference type="Proteomes" id="UP001327219">
    <property type="component" value="Chromosome"/>
</dbReference>
<organism evidence="1 2">
    <name type="scientific">Candidatus Bandiella euplotis</name>
    <dbReference type="NCBI Taxonomy" id="1664265"/>
    <lineage>
        <taxon>Bacteria</taxon>
        <taxon>Pseudomonadati</taxon>
        <taxon>Pseudomonadota</taxon>
        <taxon>Alphaproteobacteria</taxon>
        <taxon>Rickettsiales</taxon>
        <taxon>Candidatus Midichloriaceae</taxon>
        <taxon>Candidatus Bandiella</taxon>
    </lineage>
</organism>
<dbReference type="RefSeq" id="WP_323733206.1">
    <property type="nucleotide sequence ID" value="NZ_CP110820.1"/>
</dbReference>
<reference evidence="1 2" key="1">
    <citation type="submission" date="2022-11" db="EMBL/GenBank/DDBJ databases">
        <title>Host association and intracellularity evolved multiple times independently in the Rickettsiales.</title>
        <authorList>
            <person name="Castelli M."/>
            <person name="Nardi T."/>
            <person name="Gammuto L."/>
            <person name="Bellinzona G."/>
            <person name="Sabaneyeva E."/>
            <person name="Potekhin A."/>
            <person name="Serra V."/>
            <person name="Petroni G."/>
            <person name="Sassera D."/>
        </authorList>
    </citation>
    <scope>NUCLEOTIDE SEQUENCE [LARGE SCALE GENOMIC DNA]</scope>
    <source>
        <strain evidence="1 2">NDG2</strain>
    </source>
</reference>
<evidence type="ECO:0000313" key="1">
    <source>
        <dbReference type="EMBL" id="WPX96388.1"/>
    </source>
</evidence>
<evidence type="ECO:0000313" key="2">
    <source>
        <dbReference type="Proteomes" id="UP001327219"/>
    </source>
</evidence>
<dbReference type="EMBL" id="CP110820">
    <property type="protein sequence ID" value="WPX96388.1"/>
    <property type="molecule type" value="Genomic_DNA"/>
</dbReference>
<accession>A0ABZ0UNW2</accession>
<proteinExistence type="predicted"/>
<gene>
    <name evidence="1" type="ORF">Bandiella_00499</name>
</gene>
<name>A0ABZ0UNW2_9RICK</name>
<protein>
    <submittedName>
        <fullName evidence="1">Uncharacterized protein</fullName>
    </submittedName>
</protein>
<keyword evidence="2" id="KW-1185">Reference proteome</keyword>